<feature type="region of interest" description="Disordered" evidence="3">
    <location>
        <begin position="398"/>
        <end position="430"/>
    </location>
</feature>
<reference evidence="5" key="1">
    <citation type="submission" date="2020-10" db="EMBL/GenBank/DDBJ databases">
        <title>De novo genome project of the cellulose decomposer Thermobifida halotolerans type strain.</title>
        <authorList>
            <person name="Nagy I."/>
            <person name="Horvath B."/>
            <person name="Kukolya J."/>
            <person name="Nagy I."/>
            <person name="Orsini M."/>
        </authorList>
    </citation>
    <scope>NUCLEOTIDE SEQUENCE</scope>
    <source>
        <strain evidence="5">DSM 44931</strain>
    </source>
</reference>
<dbReference type="KEGG" id="thao:NI17_009530"/>
<dbReference type="Proteomes" id="UP000265719">
    <property type="component" value="Chromosome"/>
</dbReference>
<dbReference type="SUPFAM" id="SSF51419">
    <property type="entry name" value="PLP-binding barrel"/>
    <property type="match status" value="1"/>
</dbReference>
<comment type="cofactor">
    <cofactor evidence="1">
        <name>pyridoxal 5'-phosphate</name>
        <dbReference type="ChEBI" id="CHEBI:597326"/>
    </cofactor>
</comment>
<dbReference type="InterPro" id="IPR029066">
    <property type="entry name" value="PLP-binding_barrel"/>
</dbReference>
<keyword evidence="2" id="KW-0663">Pyridoxal phosphate</keyword>
<dbReference type="SUPFAM" id="SSF50621">
    <property type="entry name" value="Alanine racemase C-terminal domain-like"/>
    <property type="match status" value="1"/>
</dbReference>
<proteinExistence type="predicted"/>
<gene>
    <name evidence="5" type="ORF">NI17_009530</name>
</gene>
<sequence length="430" mass="45314">MVDTAKLVREFGTPLYLYDLRRVRESVASLRSALPTGTHIYYSLKANPHPDIAAAARAEGCDAGVTSPGEVADAAAAGFPLDECLYTGPGKSEEAVDRSVREGVRTFSVESETDFRRRARAAERTRQRLRCLIRVNGTEAAGGVGLRMSGGPSQFGVDFARVAGLAKSVQDHPGTTLRGLHFFPLTNAKDEESLLEEFTRTLRAAAALRAQGVPIDQLDIGGGFAAPFAVPGDPPVYRSLADRLTAALDEHMAGWRDGAPRISVESGRYLAASCGTLVLGVLDVKKSHGRTYAVLDGGVNCLGGMSATGRLLPLSAVPLEATERAEDKNEPVHLAGPLCTPVDVLGRGTRLPLPRVGDLVQIPNVGAYGMTASLLAFLSHPSAAEVVVDGGRLVSATRLQRERRPIGPPPSGAAPGPDQGRPAGPNPGRR</sequence>
<name>A0AA97LZY3_9ACTN</name>
<feature type="domain" description="Orn/DAP/Arg decarboxylase 2 N-terminal" evidence="4">
    <location>
        <begin position="21"/>
        <end position="272"/>
    </location>
</feature>
<organism evidence="5 6">
    <name type="scientific">Thermobifida halotolerans</name>
    <dbReference type="NCBI Taxonomy" id="483545"/>
    <lineage>
        <taxon>Bacteria</taxon>
        <taxon>Bacillati</taxon>
        <taxon>Actinomycetota</taxon>
        <taxon>Actinomycetes</taxon>
        <taxon>Streptosporangiales</taxon>
        <taxon>Nocardiopsidaceae</taxon>
        <taxon>Thermobifida</taxon>
    </lineage>
</organism>
<dbReference type="Pfam" id="PF02784">
    <property type="entry name" value="Orn_Arg_deC_N"/>
    <property type="match status" value="1"/>
</dbReference>
<dbReference type="GO" id="GO:0008836">
    <property type="term" value="F:diaminopimelate decarboxylase activity"/>
    <property type="evidence" value="ECO:0007669"/>
    <property type="project" value="TreeGrafter"/>
</dbReference>
<evidence type="ECO:0000313" key="6">
    <source>
        <dbReference type="Proteomes" id="UP000265719"/>
    </source>
</evidence>
<protein>
    <submittedName>
        <fullName evidence="5">Alanine racemase</fullName>
    </submittedName>
</protein>
<dbReference type="Gene3D" id="2.40.37.10">
    <property type="entry name" value="Lyase, Ornithine Decarboxylase, Chain A, domain 1"/>
    <property type="match status" value="1"/>
</dbReference>
<accession>A0AA97LZY3</accession>
<evidence type="ECO:0000313" key="5">
    <source>
        <dbReference type="EMBL" id="UOE21337.1"/>
    </source>
</evidence>
<dbReference type="GO" id="GO:0009089">
    <property type="term" value="P:lysine biosynthetic process via diaminopimelate"/>
    <property type="evidence" value="ECO:0007669"/>
    <property type="project" value="TreeGrafter"/>
</dbReference>
<dbReference type="Gene3D" id="3.20.20.10">
    <property type="entry name" value="Alanine racemase"/>
    <property type="match status" value="1"/>
</dbReference>
<dbReference type="PANTHER" id="PTHR43727:SF2">
    <property type="entry name" value="GROUP IV DECARBOXYLASE"/>
    <property type="match status" value="1"/>
</dbReference>
<keyword evidence="6" id="KW-1185">Reference proteome</keyword>
<dbReference type="EMBL" id="CP063196">
    <property type="protein sequence ID" value="UOE21337.1"/>
    <property type="molecule type" value="Genomic_DNA"/>
</dbReference>
<dbReference type="RefSeq" id="WP_068694041.1">
    <property type="nucleotide sequence ID" value="NZ_CP063196.1"/>
</dbReference>
<dbReference type="InterPro" id="IPR009006">
    <property type="entry name" value="Ala_racemase/Decarboxylase_C"/>
</dbReference>
<dbReference type="AlphaFoldDB" id="A0AA97LZY3"/>
<evidence type="ECO:0000256" key="1">
    <source>
        <dbReference type="ARBA" id="ARBA00001933"/>
    </source>
</evidence>
<evidence type="ECO:0000256" key="2">
    <source>
        <dbReference type="ARBA" id="ARBA00022898"/>
    </source>
</evidence>
<dbReference type="PANTHER" id="PTHR43727">
    <property type="entry name" value="DIAMINOPIMELATE DECARBOXYLASE"/>
    <property type="match status" value="1"/>
</dbReference>
<dbReference type="InterPro" id="IPR022644">
    <property type="entry name" value="De-COase2_N"/>
</dbReference>
<evidence type="ECO:0000256" key="3">
    <source>
        <dbReference type="SAM" id="MobiDB-lite"/>
    </source>
</evidence>
<evidence type="ECO:0000259" key="4">
    <source>
        <dbReference type="Pfam" id="PF02784"/>
    </source>
</evidence>